<sequence length="94" mass="10400">MNAYQKEVWFTIIMSAIFLVVGHSGLLFAMFPTDAMLFGFPVMYIVPILSGWFGVLILTIIAGAIGNKIDEAIERENEMKRAEAAEKKSSEGVN</sequence>
<proteinExistence type="predicted"/>
<evidence type="ECO:0000313" key="2">
    <source>
        <dbReference type="EMBL" id="MFD0943001.1"/>
    </source>
</evidence>
<reference evidence="3" key="1">
    <citation type="journal article" date="2019" name="Int. J. Syst. Evol. Microbiol.">
        <title>The Global Catalogue of Microorganisms (GCM) 10K type strain sequencing project: providing services to taxonomists for standard genome sequencing and annotation.</title>
        <authorList>
            <consortium name="The Broad Institute Genomics Platform"/>
            <consortium name="The Broad Institute Genome Sequencing Center for Infectious Disease"/>
            <person name="Wu L."/>
            <person name="Ma J."/>
        </authorList>
    </citation>
    <scope>NUCLEOTIDE SEQUENCE [LARGE SCALE GENOMIC DNA]</scope>
    <source>
        <strain evidence="3">CCUG 63563</strain>
    </source>
</reference>
<keyword evidence="1" id="KW-0472">Membrane</keyword>
<dbReference type="Proteomes" id="UP001596976">
    <property type="component" value="Unassembled WGS sequence"/>
</dbReference>
<feature type="transmembrane region" description="Helical" evidence="1">
    <location>
        <begin position="7"/>
        <end position="31"/>
    </location>
</feature>
<evidence type="ECO:0000256" key="1">
    <source>
        <dbReference type="SAM" id="Phobius"/>
    </source>
</evidence>
<dbReference type="RefSeq" id="WP_381010145.1">
    <property type="nucleotide sequence ID" value="NZ_JBHTJF010000019.1"/>
</dbReference>
<gene>
    <name evidence="2" type="ORF">ACFQ0V_04370</name>
</gene>
<organism evidence="2 3">
    <name type="scientific">Savagea faecisuis</name>
    <dbReference type="NCBI Taxonomy" id="1274803"/>
    <lineage>
        <taxon>Bacteria</taxon>
        <taxon>Bacillati</taxon>
        <taxon>Bacillota</taxon>
        <taxon>Bacilli</taxon>
        <taxon>Bacillales</taxon>
        <taxon>Caryophanaceae</taxon>
        <taxon>Savagea</taxon>
    </lineage>
</organism>
<feature type="transmembrane region" description="Helical" evidence="1">
    <location>
        <begin position="43"/>
        <end position="65"/>
    </location>
</feature>
<dbReference type="EMBL" id="JBHTJF010000019">
    <property type="protein sequence ID" value="MFD0943001.1"/>
    <property type="molecule type" value="Genomic_DNA"/>
</dbReference>
<comment type="caution">
    <text evidence="2">The sequence shown here is derived from an EMBL/GenBank/DDBJ whole genome shotgun (WGS) entry which is preliminary data.</text>
</comment>
<keyword evidence="1" id="KW-0812">Transmembrane</keyword>
<keyword evidence="1" id="KW-1133">Transmembrane helix</keyword>
<keyword evidence="3" id="KW-1185">Reference proteome</keyword>
<accession>A0ABW3GV17</accession>
<protein>
    <submittedName>
        <fullName evidence="2">Uncharacterized protein</fullName>
    </submittedName>
</protein>
<evidence type="ECO:0000313" key="3">
    <source>
        <dbReference type="Proteomes" id="UP001596976"/>
    </source>
</evidence>
<name>A0ABW3GV17_9BACL</name>